<evidence type="ECO:0000256" key="4">
    <source>
        <dbReference type="ARBA" id="ARBA00022741"/>
    </source>
</evidence>
<evidence type="ECO:0000313" key="10">
    <source>
        <dbReference type="EMBL" id="MDI9242506.1"/>
    </source>
</evidence>
<dbReference type="AlphaFoldDB" id="A0AAP4B9G9"/>
<dbReference type="EC" id="2.7.10.2" evidence="2"/>
<evidence type="ECO:0000256" key="7">
    <source>
        <dbReference type="ARBA" id="ARBA00023137"/>
    </source>
</evidence>
<dbReference type="Pfam" id="PF13614">
    <property type="entry name" value="AAA_31"/>
    <property type="match status" value="1"/>
</dbReference>
<dbReference type="InterPro" id="IPR050445">
    <property type="entry name" value="Bact_polysacc_biosynth/exp"/>
</dbReference>
<keyword evidence="7" id="KW-0829">Tyrosine-protein kinase</keyword>
<dbReference type="Gene3D" id="3.40.50.300">
    <property type="entry name" value="P-loop containing nucleotide triphosphate hydrolases"/>
    <property type="match status" value="1"/>
</dbReference>
<evidence type="ECO:0000256" key="3">
    <source>
        <dbReference type="ARBA" id="ARBA00022679"/>
    </source>
</evidence>
<dbReference type="Proteomes" id="UP001300383">
    <property type="component" value="Unassembled WGS sequence"/>
</dbReference>
<evidence type="ECO:0000256" key="1">
    <source>
        <dbReference type="ARBA" id="ARBA00007316"/>
    </source>
</evidence>
<comment type="similarity">
    <text evidence="1">Belongs to the CpsD/CapB family.</text>
</comment>
<dbReference type="GO" id="GO:0005886">
    <property type="term" value="C:plasma membrane"/>
    <property type="evidence" value="ECO:0007669"/>
    <property type="project" value="TreeGrafter"/>
</dbReference>
<dbReference type="GO" id="GO:0005524">
    <property type="term" value="F:ATP binding"/>
    <property type="evidence" value="ECO:0007669"/>
    <property type="project" value="UniProtKB-KW"/>
</dbReference>
<dbReference type="SUPFAM" id="SSF52540">
    <property type="entry name" value="P-loop containing nucleoside triphosphate hydrolases"/>
    <property type="match status" value="1"/>
</dbReference>
<dbReference type="RefSeq" id="WP_283230954.1">
    <property type="nucleotide sequence ID" value="NZ_JASGBQ010000013.1"/>
</dbReference>
<keyword evidence="6" id="KW-0067">ATP-binding</keyword>
<reference evidence="10 11" key="1">
    <citation type="submission" date="2023-05" db="EMBL/GenBank/DDBJ databases">
        <title>[ruminococcus] sp. nov., isolated from a pig farm feces dump.</title>
        <authorList>
            <person name="Chang Y.-H."/>
        </authorList>
    </citation>
    <scope>NUCLEOTIDE SEQUENCE [LARGE SCALE GENOMIC DNA]</scope>
    <source>
        <strain evidence="10 11">YH-rum2234</strain>
    </source>
</reference>
<comment type="caution">
    <text evidence="10">The sequence shown here is derived from an EMBL/GenBank/DDBJ whole genome shotgun (WGS) entry which is preliminary data.</text>
</comment>
<evidence type="ECO:0000256" key="8">
    <source>
        <dbReference type="ARBA" id="ARBA00051245"/>
    </source>
</evidence>
<accession>A0AAP4B9G9</accession>
<sequence length="230" mass="25429">MEDITLKLPGEDDFFIQEAFKVLRTNLQFCGQDIQVIVVTSCNENEGKTTVSLQLARSLSELGKRVLVIDADMRKSVMAGRNTNAKRAIGLSEVLTGMVKLGDAIYSTQYPNFQIIFAGKYPPNPVELLSGKYFKTLLSETRKVYQYVIVDTPPLGRVIDAAVVAPNCDGSILVIGNTSMHYRQAQEVVAQLEKSGSKILGVVRNNTNKKDGGYYYTHNEKYGYGSNDGK</sequence>
<proteinExistence type="inferred from homology"/>
<dbReference type="InterPro" id="IPR025669">
    <property type="entry name" value="AAA_dom"/>
</dbReference>
<keyword evidence="11" id="KW-1185">Reference proteome</keyword>
<keyword evidence="3 10" id="KW-0808">Transferase</keyword>
<name>A0AAP4B9G9_9FIRM</name>
<keyword evidence="5" id="KW-0418">Kinase</keyword>
<dbReference type="GO" id="GO:0004715">
    <property type="term" value="F:non-membrane spanning protein tyrosine kinase activity"/>
    <property type="evidence" value="ECO:0007669"/>
    <property type="project" value="UniProtKB-EC"/>
</dbReference>
<dbReference type="InterPro" id="IPR027417">
    <property type="entry name" value="P-loop_NTPase"/>
</dbReference>
<evidence type="ECO:0000256" key="6">
    <source>
        <dbReference type="ARBA" id="ARBA00022840"/>
    </source>
</evidence>
<comment type="catalytic activity">
    <reaction evidence="8">
        <text>L-tyrosyl-[protein] + ATP = O-phospho-L-tyrosyl-[protein] + ADP + H(+)</text>
        <dbReference type="Rhea" id="RHEA:10596"/>
        <dbReference type="Rhea" id="RHEA-COMP:10136"/>
        <dbReference type="Rhea" id="RHEA-COMP:20101"/>
        <dbReference type="ChEBI" id="CHEBI:15378"/>
        <dbReference type="ChEBI" id="CHEBI:30616"/>
        <dbReference type="ChEBI" id="CHEBI:46858"/>
        <dbReference type="ChEBI" id="CHEBI:61978"/>
        <dbReference type="ChEBI" id="CHEBI:456216"/>
        <dbReference type="EC" id="2.7.10.2"/>
    </reaction>
</comment>
<dbReference type="PANTHER" id="PTHR32309:SF13">
    <property type="entry name" value="FERRIC ENTEROBACTIN TRANSPORT PROTEIN FEPE"/>
    <property type="match status" value="1"/>
</dbReference>
<evidence type="ECO:0000259" key="9">
    <source>
        <dbReference type="Pfam" id="PF13614"/>
    </source>
</evidence>
<protein>
    <recommendedName>
        <fullName evidence="2">non-specific protein-tyrosine kinase</fullName>
        <ecNumber evidence="2">2.7.10.2</ecNumber>
    </recommendedName>
</protein>
<dbReference type="NCBIfam" id="TIGR01007">
    <property type="entry name" value="eps_fam"/>
    <property type="match status" value="1"/>
</dbReference>
<evidence type="ECO:0000256" key="5">
    <source>
        <dbReference type="ARBA" id="ARBA00022777"/>
    </source>
</evidence>
<feature type="domain" description="AAA" evidence="9">
    <location>
        <begin position="36"/>
        <end position="165"/>
    </location>
</feature>
<evidence type="ECO:0000256" key="2">
    <source>
        <dbReference type="ARBA" id="ARBA00011903"/>
    </source>
</evidence>
<dbReference type="InterPro" id="IPR005702">
    <property type="entry name" value="Wzc-like_C"/>
</dbReference>
<evidence type="ECO:0000313" key="11">
    <source>
        <dbReference type="Proteomes" id="UP001300383"/>
    </source>
</evidence>
<gene>
    <name evidence="10" type="ORF">QJ036_08490</name>
</gene>
<dbReference type="EMBL" id="JASGBQ010000013">
    <property type="protein sequence ID" value="MDI9242506.1"/>
    <property type="molecule type" value="Genomic_DNA"/>
</dbReference>
<dbReference type="CDD" id="cd05387">
    <property type="entry name" value="BY-kinase"/>
    <property type="match status" value="1"/>
</dbReference>
<organism evidence="10 11">
    <name type="scientific">Fusibacillus kribbianus</name>
    <dbReference type="NCBI Taxonomy" id="3044208"/>
    <lineage>
        <taxon>Bacteria</taxon>
        <taxon>Bacillati</taxon>
        <taxon>Bacillota</taxon>
        <taxon>Clostridia</taxon>
        <taxon>Lachnospirales</taxon>
        <taxon>Lachnospiraceae</taxon>
        <taxon>Fusibacillus</taxon>
    </lineage>
</organism>
<keyword evidence="4" id="KW-0547">Nucleotide-binding</keyword>
<dbReference type="PANTHER" id="PTHR32309">
    <property type="entry name" value="TYROSINE-PROTEIN KINASE"/>
    <property type="match status" value="1"/>
</dbReference>